<dbReference type="Pfam" id="PF01925">
    <property type="entry name" value="TauE"/>
    <property type="match status" value="1"/>
</dbReference>
<name>A0A1N7KDV2_9RHOB</name>
<feature type="transmembrane region" description="Helical" evidence="8">
    <location>
        <begin position="7"/>
        <end position="26"/>
    </location>
</feature>
<dbReference type="Proteomes" id="UP000186684">
    <property type="component" value="Unassembled WGS sequence"/>
</dbReference>
<evidence type="ECO:0000256" key="7">
    <source>
        <dbReference type="ARBA" id="ARBA00023136"/>
    </source>
</evidence>
<evidence type="ECO:0000256" key="5">
    <source>
        <dbReference type="ARBA" id="ARBA00022692"/>
    </source>
</evidence>
<feature type="transmembrane region" description="Helical" evidence="8">
    <location>
        <begin position="206"/>
        <end position="225"/>
    </location>
</feature>
<evidence type="ECO:0000256" key="3">
    <source>
        <dbReference type="ARBA" id="ARBA00022448"/>
    </source>
</evidence>
<dbReference type="OrthoDB" id="9800873at2"/>
<dbReference type="InterPro" id="IPR052017">
    <property type="entry name" value="TSUP"/>
</dbReference>
<dbReference type="AlphaFoldDB" id="A0A1N7KDV2"/>
<comment type="subcellular location">
    <subcellularLocation>
        <location evidence="1 8">Cell membrane</location>
        <topology evidence="1 8">Multi-pass membrane protein</topology>
    </subcellularLocation>
</comment>
<dbReference type="PANTHER" id="PTHR30269:SF32">
    <property type="entry name" value="MEMBRANE TRANSPORTER PROTEIN-RELATED"/>
    <property type="match status" value="1"/>
</dbReference>
<evidence type="ECO:0000313" key="9">
    <source>
        <dbReference type="EMBL" id="SIS59729.1"/>
    </source>
</evidence>
<feature type="transmembrane region" description="Helical" evidence="8">
    <location>
        <begin position="107"/>
        <end position="130"/>
    </location>
</feature>
<evidence type="ECO:0000256" key="2">
    <source>
        <dbReference type="ARBA" id="ARBA00009142"/>
    </source>
</evidence>
<keyword evidence="3" id="KW-0813">Transport</keyword>
<feature type="transmembrane region" description="Helical" evidence="8">
    <location>
        <begin position="82"/>
        <end position="101"/>
    </location>
</feature>
<dbReference type="RefSeq" id="WP_076444925.1">
    <property type="nucleotide sequence ID" value="NZ_FTOQ01000001.1"/>
</dbReference>
<accession>A0A1N7KDV2</accession>
<feature type="transmembrane region" description="Helical" evidence="8">
    <location>
        <begin position="32"/>
        <end position="61"/>
    </location>
</feature>
<keyword evidence="10" id="KW-1185">Reference proteome</keyword>
<dbReference type="PANTHER" id="PTHR30269">
    <property type="entry name" value="TRANSMEMBRANE PROTEIN YFCA"/>
    <property type="match status" value="1"/>
</dbReference>
<dbReference type="STRING" id="633194.SAMN05421759_101662"/>
<keyword evidence="5 8" id="KW-0812">Transmembrane</keyword>
<keyword evidence="4 8" id="KW-1003">Cell membrane</keyword>
<sequence length="256" mass="26479">MEMLLDLLTPLQWAGALGVGVLAGFIKGVVGFAMPMVMISGLSSIVAPELALAGLILPTVVTNGMQALRQGPQAALGSIKRFRLFLIVGAVALFLSAQLVTVVPVSVLLAIIGVPIVLFALAQIAGWSGALPFGPSRRFEVGIAALAGGIGGVSGIWGPPTVAYLTALNTEKREQMRVQGVIYGLGAVGLTLAHTGSGVLNAATVWLSVAMIPPAILGMLLGSAVQDRIDQRAFRRATLWVLLVAGLNLLRRAVFA</sequence>
<feature type="transmembrane region" description="Helical" evidence="8">
    <location>
        <begin position="181"/>
        <end position="200"/>
    </location>
</feature>
<gene>
    <name evidence="9" type="ORF">SAMN05421759_101662</name>
</gene>
<evidence type="ECO:0000256" key="8">
    <source>
        <dbReference type="RuleBase" id="RU363041"/>
    </source>
</evidence>
<organism evidence="9 10">
    <name type="scientific">Roseivivax lentus</name>
    <dbReference type="NCBI Taxonomy" id="633194"/>
    <lineage>
        <taxon>Bacteria</taxon>
        <taxon>Pseudomonadati</taxon>
        <taxon>Pseudomonadota</taxon>
        <taxon>Alphaproteobacteria</taxon>
        <taxon>Rhodobacterales</taxon>
        <taxon>Roseobacteraceae</taxon>
        <taxon>Roseivivax</taxon>
    </lineage>
</organism>
<keyword evidence="7 8" id="KW-0472">Membrane</keyword>
<reference evidence="10" key="1">
    <citation type="submission" date="2017-01" db="EMBL/GenBank/DDBJ databases">
        <authorList>
            <person name="Varghese N."/>
            <person name="Submissions S."/>
        </authorList>
    </citation>
    <scope>NUCLEOTIDE SEQUENCE [LARGE SCALE GENOMIC DNA]</scope>
    <source>
        <strain evidence="10">DSM 29430</strain>
    </source>
</reference>
<dbReference type="EMBL" id="FTOQ01000001">
    <property type="protein sequence ID" value="SIS59729.1"/>
    <property type="molecule type" value="Genomic_DNA"/>
</dbReference>
<evidence type="ECO:0000256" key="1">
    <source>
        <dbReference type="ARBA" id="ARBA00004651"/>
    </source>
</evidence>
<protein>
    <recommendedName>
        <fullName evidence="8">Probable membrane transporter protein</fullName>
    </recommendedName>
</protein>
<feature type="transmembrane region" description="Helical" evidence="8">
    <location>
        <begin position="237"/>
        <end position="255"/>
    </location>
</feature>
<comment type="similarity">
    <text evidence="2 8">Belongs to the 4-toluene sulfonate uptake permease (TSUP) (TC 2.A.102) family.</text>
</comment>
<dbReference type="InterPro" id="IPR002781">
    <property type="entry name" value="TM_pro_TauE-like"/>
</dbReference>
<proteinExistence type="inferred from homology"/>
<dbReference type="GO" id="GO:0005886">
    <property type="term" value="C:plasma membrane"/>
    <property type="evidence" value="ECO:0007669"/>
    <property type="project" value="UniProtKB-SubCell"/>
</dbReference>
<keyword evidence="6 8" id="KW-1133">Transmembrane helix</keyword>
<evidence type="ECO:0000313" key="10">
    <source>
        <dbReference type="Proteomes" id="UP000186684"/>
    </source>
</evidence>
<evidence type="ECO:0000256" key="6">
    <source>
        <dbReference type="ARBA" id="ARBA00022989"/>
    </source>
</evidence>
<evidence type="ECO:0000256" key="4">
    <source>
        <dbReference type="ARBA" id="ARBA00022475"/>
    </source>
</evidence>